<comment type="subcellular location">
    <subcellularLocation>
        <location evidence="2">Cytoplasm</location>
    </subcellularLocation>
</comment>
<evidence type="ECO:0000313" key="14">
    <source>
        <dbReference type="Proteomes" id="UP000030526"/>
    </source>
</evidence>
<dbReference type="PANTHER" id="PTHR43808">
    <property type="entry name" value="ACETYLORNITHINE DEACETYLASE"/>
    <property type="match status" value="1"/>
</dbReference>
<keyword evidence="9" id="KW-0862">Zinc</keyword>
<dbReference type="NCBIfam" id="TIGR01892">
    <property type="entry name" value="AcOrn-deacetyl"/>
    <property type="match status" value="1"/>
</dbReference>
<evidence type="ECO:0000256" key="4">
    <source>
        <dbReference type="ARBA" id="ARBA00022490"/>
    </source>
</evidence>
<keyword evidence="7" id="KW-0479">Metal-binding</keyword>
<evidence type="ECO:0000256" key="5">
    <source>
        <dbReference type="ARBA" id="ARBA00022571"/>
    </source>
</evidence>
<dbReference type="InterPro" id="IPR010169">
    <property type="entry name" value="AcOrn-deacetyl"/>
</dbReference>
<dbReference type="EMBL" id="UGGZ01000001">
    <property type="protein sequence ID" value="STO39005.1"/>
    <property type="molecule type" value="Genomic_DNA"/>
</dbReference>
<comment type="cofactor">
    <cofactor evidence="1">
        <name>Zn(2+)</name>
        <dbReference type="ChEBI" id="CHEBI:29105"/>
    </cofactor>
</comment>
<organism evidence="12 14">
    <name type="scientific">Gallibacterium anatis</name>
    <dbReference type="NCBI Taxonomy" id="750"/>
    <lineage>
        <taxon>Bacteria</taxon>
        <taxon>Pseudomonadati</taxon>
        <taxon>Pseudomonadota</taxon>
        <taxon>Gammaproteobacteria</taxon>
        <taxon>Pasteurellales</taxon>
        <taxon>Pasteurellaceae</taxon>
        <taxon>Gallibacterium</taxon>
    </lineage>
</organism>
<dbReference type="Proteomes" id="UP000254232">
    <property type="component" value="Unassembled WGS sequence"/>
</dbReference>
<dbReference type="InterPro" id="IPR050072">
    <property type="entry name" value="Peptidase_M20A"/>
</dbReference>
<name>A0A0A2XG62_9PAST</name>
<dbReference type="SUPFAM" id="SSF53187">
    <property type="entry name" value="Zn-dependent exopeptidases"/>
    <property type="match status" value="1"/>
</dbReference>
<dbReference type="AlphaFoldDB" id="A0A0A2XG62"/>
<dbReference type="InterPro" id="IPR011650">
    <property type="entry name" value="Peptidase_M20_dimer"/>
</dbReference>
<evidence type="ECO:0000256" key="8">
    <source>
        <dbReference type="ARBA" id="ARBA00022801"/>
    </source>
</evidence>
<evidence type="ECO:0000259" key="11">
    <source>
        <dbReference type="Pfam" id="PF07687"/>
    </source>
</evidence>
<dbReference type="Gene3D" id="3.30.70.360">
    <property type="match status" value="1"/>
</dbReference>
<dbReference type="GO" id="GO:0006526">
    <property type="term" value="P:L-arginine biosynthetic process"/>
    <property type="evidence" value="ECO:0007669"/>
    <property type="project" value="UniProtKB-KW"/>
</dbReference>
<dbReference type="Proteomes" id="UP000030526">
    <property type="component" value="Unassembled WGS sequence"/>
</dbReference>
<dbReference type="HAMAP" id="MF_01108">
    <property type="entry name" value="ArgE"/>
    <property type="match status" value="1"/>
</dbReference>
<evidence type="ECO:0000256" key="10">
    <source>
        <dbReference type="ARBA" id="ARBA00023285"/>
    </source>
</evidence>
<keyword evidence="10" id="KW-0170">Cobalt</keyword>
<accession>A0A0A2XG62</accession>
<dbReference type="Pfam" id="PF01546">
    <property type="entry name" value="Peptidase_M20"/>
    <property type="match status" value="1"/>
</dbReference>
<dbReference type="PANTHER" id="PTHR43808:SF1">
    <property type="entry name" value="ACETYLORNITHINE DEACETYLASE"/>
    <property type="match status" value="1"/>
</dbReference>
<dbReference type="PROSITE" id="PS00758">
    <property type="entry name" value="ARGE_DAPE_CPG2_1"/>
    <property type="match status" value="1"/>
</dbReference>
<protein>
    <submittedName>
        <fullName evidence="12">Acetylornithine deacetylase</fullName>
        <ecNumber evidence="12">3.5.1.16</ecNumber>
    </submittedName>
</protein>
<feature type="domain" description="Peptidase M20 dimerisation" evidence="11">
    <location>
        <begin position="178"/>
        <end position="286"/>
    </location>
</feature>
<dbReference type="Gene3D" id="3.40.630.10">
    <property type="entry name" value="Zn peptidases"/>
    <property type="match status" value="1"/>
</dbReference>
<evidence type="ECO:0000313" key="12">
    <source>
        <dbReference type="EMBL" id="KGQ31123.1"/>
    </source>
</evidence>
<evidence type="ECO:0000313" key="13">
    <source>
        <dbReference type="EMBL" id="STO39005.1"/>
    </source>
</evidence>
<dbReference type="GO" id="GO:0008777">
    <property type="term" value="F:acetylornithine deacetylase activity"/>
    <property type="evidence" value="ECO:0007669"/>
    <property type="project" value="UniProtKB-EC"/>
</dbReference>
<reference evidence="13 15" key="2">
    <citation type="submission" date="2018-06" db="EMBL/GenBank/DDBJ databases">
        <authorList>
            <consortium name="Pathogen Informatics"/>
            <person name="Doyle S."/>
        </authorList>
    </citation>
    <scope>NUCLEOTIDE SEQUENCE [LARGE SCALE GENOMIC DNA]</scope>
    <source>
        <strain evidence="13 15">NCTC11413</strain>
    </source>
</reference>
<dbReference type="InterPro" id="IPR001261">
    <property type="entry name" value="ArgE/DapE_CS"/>
</dbReference>
<evidence type="ECO:0000256" key="3">
    <source>
        <dbReference type="ARBA" id="ARBA00005691"/>
    </source>
</evidence>
<dbReference type="NCBIfam" id="NF003474">
    <property type="entry name" value="PRK05111.1"/>
    <property type="match status" value="1"/>
</dbReference>
<keyword evidence="5" id="KW-0055">Arginine biosynthesis</keyword>
<evidence type="ECO:0000256" key="2">
    <source>
        <dbReference type="ARBA" id="ARBA00004496"/>
    </source>
</evidence>
<reference evidence="12 14" key="1">
    <citation type="submission" date="2014-08" db="EMBL/GenBank/DDBJ databases">
        <title>Chaperone-usher fimbriae in a diverse selection of Gallibacterium genomes.</title>
        <authorList>
            <person name="Kudirkiene E."/>
            <person name="Bager R.J."/>
            <person name="Johnson T.J."/>
            <person name="Bojesen A.M."/>
        </authorList>
    </citation>
    <scope>NUCLEOTIDE SEQUENCE [LARGE SCALE GENOMIC DNA]</scope>
    <source>
        <strain evidence="12 14">20558/3kl.</strain>
    </source>
</reference>
<dbReference type="CDD" id="cd03894">
    <property type="entry name" value="M20_ArgE"/>
    <property type="match status" value="1"/>
</dbReference>
<dbReference type="EC" id="3.5.1.16" evidence="12"/>
<gene>
    <name evidence="13" type="primary">argE</name>
    <name evidence="12" type="ORF">JP32_07295</name>
    <name evidence="13" type="ORF">NCTC11413_02165</name>
</gene>
<evidence type="ECO:0000313" key="15">
    <source>
        <dbReference type="Proteomes" id="UP000254232"/>
    </source>
</evidence>
<keyword evidence="6" id="KW-0028">Amino-acid biosynthesis</keyword>
<dbReference type="SUPFAM" id="SSF55031">
    <property type="entry name" value="Bacterial exopeptidase dimerisation domain"/>
    <property type="match status" value="1"/>
</dbReference>
<evidence type="ECO:0000256" key="7">
    <source>
        <dbReference type="ARBA" id="ARBA00022723"/>
    </source>
</evidence>
<dbReference type="FunFam" id="3.30.70.360:FF:000003">
    <property type="entry name" value="Acetylornithine deacetylase"/>
    <property type="match status" value="1"/>
</dbReference>
<comment type="similarity">
    <text evidence="3">Belongs to the peptidase M20A family. ArgE subfamily.</text>
</comment>
<keyword evidence="4" id="KW-0963">Cytoplasm</keyword>
<sequence>MANLPDFLSLYSQLIEIPTISSTDNPKLDHSNQPLIEKLANWLHDLGFKVDILPIAGSNHKFNLLATYGEGAGGLLLAGHSDTVPFDAGRWQFDPFKLTEKEGRFYGLGSADMKGFFAFIVDTLRDMDLSKLQKPLRILATADEETTMLGARTFAQHAEIRPDCAIIGEPTSLQPVRAHKGHFGDGVTVIGRSGHSSDPEKGVNAIEIMHQATAHLIELRNELKMKFHNDFFAVPYPTMNFGSIHGGDAVNRICGCCELQFDIRPLPNMGLESLDEMVQEKLQPLIEQYGDMIQIKHLHDGIPGYECSHKAEIVAVVEKLLGKPCVSANYCTEAPFIQQLCPTLVLGPGSIEQAHQPDEFLSAEYIQPTKALLEKLIRHFCA</sequence>
<dbReference type="Pfam" id="PF07687">
    <property type="entry name" value="M20_dimer"/>
    <property type="match status" value="1"/>
</dbReference>
<dbReference type="RefSeq" id="WP_018345509.1">
    <property type="nucleotide sequence ID" value="NZ_CP114281.1"/>
</dbReference>
<dbReference type="InterPro" id="IPR002933">
    <property type="entry name" value="Peptidase_M20"/>
</dbReference>
<evidence type="ECO:0000256" key="9">
    <source>
        <dbReference type="ARBA" id="ARBA00022833"/>
    </source>
</evidence>
<dbReference type="GeneID" id="77263112"/>
<dbReference type="EMBL" id="JPXS01000035">
    <property type="protein sequence ID" value="KGQ31123.1"/>
    <property type="molecule type" value="Genomic_DNA"/>
</dbReference>
<dbReference type="PROSITE" id="PS00759">
    <property type="entry name" value="ARGE_DAPE_CPG2_2"/>
    <property type="match status" value="1"/>
</dbReference>
<dbReference type="GO" id="GO:0005737">
    <property type="term" value="C:cytoplasm"/>
    <property type="evidence" value="ECO:0007669"/>
    <property type="project" value="UniProtKB-SubCell"/>
</dbReference>
<dbReference type="InterPro" id="IPR036264">
    <property type="entry name" value="Bact_exopeptidase_dim_dom"/>
</dbReference>
<dbReference type="GO" id="GO:0046872">
    <property type="term" value="F:metal ion binding"/>
    <property type="evidence" value="ECO:0007669"/>
    <property type="project" value="UniProtKB-KW"/>
</dbReference>
<evidence type="ECO:0000256" key="6">
    <source>
        <dbReference type="ARBA" id="ARBA00022605"/>
    </source>
</evidence>
<proteinExistence type="inferred from homology"/>
<evidence type="ECO:0000256" key="1">
    <source>
        <dbReference type="ARBA" id="ARBA00001947"/>
    </source>
</evidence>
<keyword evidence="8 12" id="KW-0378">Hydrolase</keyword>